<organism evidence="2 3">
    <name type="scientific">Candidatus Marinarcus aquaticus</name>
    <dbReference type="NCBI Taxonomy" id="2044504"/>
    <lineage>
        <taxon>Bacteria</taxon>
        <taxon>Pseudomonadati</taxon>
        <taxon>Campylobacterota</taxon>
        <taxon>Epsilonproteobacteria</taxon>
        <taxon>Campylobacterales</taxon>
        <taxon>Arcobacteraceae</taxon>
        <taxon>Candidatus Marinarcus</taxon>
    </lineage>
</organism>
<dbReference type="EMBL" id="PDKN01000003">
    <property type="protein sequence ID" value="RXJ58028.1"/>
    <property type="molecule type" value="Genomic_DNA"/>
</dbReference>
<dbReference type="AlphaFoldDB" id="A0A4Q0XQY6"/>
<dbReference type="Proteomes" id="UP000290657">
    <property type="component" value="Unassembled WGS sequence"/>
</dbReference>
<keyword evidence="3" id="KW-1185">Reference proteome</keyword>
<reference evidence="2 3" key="1">
    <citation type="submission" date="2017-10" db="EMBL/GenBank/DDBJ databases">
        <title>Genomics of the genus Arcobacter.</title>
        <authorList>
            <person name="Perez-Cataluna A."/>
            <person name="Figueras M.J."/>
        </authorList>
    </citation>
    <scope>NUCLEOTIDE SEQUENCE [LARGE SCALE GENOMIC DNA]</scope>
    <source>
        <strain evidence="2 3">CECT 8987</strain>
    </source>
</reference>
<name>A0A4Q0XQY6_9BACT</name>
<proteinExistence type="predicted"/>
<keyword evidence="1" id="KW-0472">Membrane</keyword>
<evidence type="ECO:0000313" key="2">
    <source>
        <dbReference type="EMBL" id="RXJ58028.1"/>
    </source>
</evidence>
<accession>A0A4Q0XQY6</accession>
<protein>
    <submittedName>
        <fullName evidence="2">Uncharacterized protein</fullName>
    </submittedName>
</protein>
<dbReference type="OrthoDB" id="5334890at2"/>
<feature type="transmembrane region" description="Helical" evidence="1">
    <location>
        <begin position="35"/>
        <end position="54"/>
    </location>
</feature>
<sequence>MKKLYGTLIIFFYFVKYPYFFGLPILYLMGFEKNLYFNLFWIVCVLLILKDLFLTKKKKKD</sequence>
<feature type="transmembrane region" description="Helical" evidence="1">
    <location>
        <begin position="7"/>
        <end position="29"/>
    </location>
</feature>
<comment type="caution">
    <text evidence="2">The sequence shown here is derived from an EMBL/GenBank/DDBJ whole genome shotgun (WGS) entry which is preliminary data.</text>
</comment>
<keyword evidence="1" id="KW-1133">Transmembrane helix</keyword>
<keyword evidence="1" id="KW-0812">Transmembrane</keyword>
<evidence type="ECO:0000256" key="1">
    <source>
        <dbReference type="SAM" id="Phobius"/>
    </source>
</evidence>
<dbReference type="RefSeq" id="WP_128995891.1">
    <property type="nucleotide sequence ID" value="NZ_PDKN01000003.1"/>
</dbReference>
<evidence type="ECO:0000313" key="3">
    <source>
        <dbReference type="Proteomes" id="UP000290657"/>
    </source>
</evidence>
<gene>
    <name evidence="2" type="ORF">CRV04_05850</name>
</gene>